<dbReference type="SUPFAM" id="SSF54768">
    <property type="entry name" value="dsRNA-binding domain-like"/>
    <property type="match status" value="2"/>
</dbReference>
<dbReference type="InterPro" id="IPR000719">
    <property type="entry name" value="Prot_kinase_dom"/>
</dbReference>
<dbReference type="AlphaFoldDB" id="A0A067PU99"/>
<dbReference type="InParanoid" id="A0A067PU99"/>
<dbReference type="PROSITE" id="PS50137">
    <property type="entry name" value="DS_RBD"/>
    <property type="match status" value="2"/>
</dbReference>
<sequence>MFVHPSSQLFRREALMWFALSHENVVPLIGLVMNFEGPHPALISPYLENGNLLAYVNNNHLSVDRVNSLLRDVAAGLEYVHERQIVHGDLRAVNVLVDGEDRARLSDFGLAYIGDMTRSSAVRGNWLWIAPELHDPSATIYERTSAQDVYSFGMVCIEVYTGEAPYAGVPEPAAFSRIRQGVTPDRPTSHTGGRAMSNELWRVVQLCWTFRPNDRPSICRVLEELRKCPSEEVQGDSTMSRSATLRPLTRIQNTPLATQANSLPFRQGSAEVLTESPTWITSTRTFPPSAQSVRLDQLFGTSAPQPGPSSTPSNQPRQVPRQVSLPPPYQTVMTPPVHQYRVPSSPPSGGPCAVPPVSSTTSSNALSEFNRLAAQHKVKAVFKDSSTGPGHQLHWTVRCFVNGVERGSGSADNKREASETAAAKAMVNLGWGGGQSSSSSTLTAMSGKAAIKIFNERVGQPGVSGDFAFEQSGPPHLPVWQARCIVNGVTKGHGRAVSKQLAKEEAAKEACRAMGWAN</sequence>
<protein>
    <submittedName>
        <fullName evidence="9">Uncharacterized protein</fullName>
    </submittedName>
</protein>
<evidence type="ECO:0000259" key="7">
    <source>
        <dbReference type="PROSITE" id="PS50011"/>
    </source>
</evidence>
<dbReference type="HOGENOM" id="CLU_525858_0_0_1"/>
<dbReference type="Pfam" id="PF00035">
    <property type="entry name" value="dsrm"/>
    <property type="match status" value="2"/>
</dbReference>
<evidence type="ECO:0000256" key="1">
    <source>
        <dbReference type="ARBA" id="ARBA00022679"/>
    </source>
</evidence>
<evidence type="ECO:0000313" key="10">
    <source>
        <dbReference type="Proteomes" id="UP000027265"/>
    </source>
</evidence>
<proteinExistence type="predicted"/>
<evidence type="ECO:0000256" key="2">
    <source>
        <dbReference type="ARBA" id="ARBA00022741"/>
    </source>
</evidence>
<evidence type="ECO:0000259" key="8">
    <source>
        <dbReference type="PROSITE" id="PS50137"/>
    </source>
</evidence>
<dbReference type="Gene3D" id="1.10.510.10">
    <property type="entry name" value="Transferase(Phosphotransferase) domain 1"/>
    <property type="match status" value="1"/>
</dbReference>
<feature type="domain" description="DRBM" evidence="8">
    <location>
        <begin position="361"/>
        <end position="431"/>
    </location>
</feature>
<keyword evidence="4" id="KW-0067">ATP-binding</keyword>
<evidence type="ECO:0000256" key="4">
    <source>
        <dbReference type="ARBA" id="ARBA00022840"/>
    </source>
</evidence>
<organism evidence="9 10">
    <name type="scientific">Jaapia argillacea MUCL 33604</name>
    <dbReference type="NCBI Taxonomy" id="933084"/>
    <lineage>
        <taxon>Eukaryota</taxon>
        <taxon>Fungi</taxon>
        <taxon>Dikarya</taxon>
        <taxon>Basidiomycota</taxon>
        <taxon>Agaricomycotina</taxon>
        <taxon>Agaricomycetes</taxon>
        <taxon>Agaricomycetidae</taxon>
        <taxon>Jaapiales</taxon>
        <taxon>Jaapiaceae</taxon>
        <taxon>Jaapia</taxon>
    </lineage>
</organism>
<evidence type="ECO:0000313" key="9">
    <source>
        <dbReference type="EMBL" id="KDQ53906.1"/>
    </source>
</evidence>
<dbReference type="PANTHER" id="PTHR44329:SF288">
    <property type="entry name" value="MITOGEN-ACTIVATED PROTEIN KINASE KINASE KINASE 20"/>
    <property type="match status" value="1"/>
</dbReference>
<dbReference type="EMBL" id="KL197731">
    <property type="protein sequence ID" value="KDQ53906.1"/>
    <property type="molecule type" value="Genomic_DNA"/>
</dbReference>
<dbReference type="Gene3D" id="3.30.160.20">
    <property type="match status" value="2"/>
</dbReference>
<dbReference type="PANTHER" id="PTHR44329">
    <property type="entry name" value="SERINE/THREONINE-PROTEIN KINASE TNNI3K-RELATED"/>
    <property type="match status" value="1"/>
</dbReference>
<keyword evidence="2" id="KW-0547">Nucleotide-binding</keyword>
<dbReference type="GO" id="GO:0005524">
    <property type="term" value="F:ATP binding"/>
    <property type="evidence" value="ECO:0007669"/>
    <property type="project" value="UniProtKB-KW"/>
</dbReference>
<dbReference type="SMART" id="SM00358">
    <property type="entry name" value="DSRM"/>
    <property type="match status" value="2"/>
</dbReference>
<dbReference type="InterPro" id="IPR011009">
    <property type="entry name" value="Kinase-like_dom_sf"/>
</dbReference>
<keyword evidence="3" id="KW-0418">Kinase</keyword>
<dbReference type="GO" id="GO:0003723">
    <property type="term" value="F:RNA binding"/>
    <property type="evidence" value="ECO:0007669"/>
    <property type="project" value="UniProtKB-UniRule"/>
</dbReference>
<dbReference type="PROSITE" id="PS00109">
    <property type="entry name" value="PROTEIN_KINASE_TYR"/>
    <property type="match status" value="1"/>
</dbReference>
<dbReference type="GO" id="GO:0004674">
    <property type="term" value="F:protein serine/threonine kinase activity"/>
    <property type="evidence" value="ECO:0007669"/>
    <property type="project" value="TreeGrafter"/>
</dbReference>
<accession>A0A067PU99</accession>
<feature type="domain" description="DRBM" evidence="8">
    <location>
        <begin position="470"/>
        <end position="516"/>
    </location>
</feature>
<dbReference type="STRING" id="933084.A0A067PU99"/>
<dbReference type="InterPro" id="IPR001245">
    <property type="entry name" value="Ser-Thr/Tyr_kinase_cat_dom"/>
</dbReference>
<gene>
    <name evidence="9" type="ORF">JAAARDRAFT_416287</name>
</gene>
<dbReference type="Proteomes" id="UP000027265">
    <property type="component" value="Unassembled WGS sequence"/>
</dbReference>
<feature type="domain" description="Protein kinase" evidence="7">
    <location>
        <begin position="1"/>
        <end position="233"/>
    </location>
</feature>
<dbReference type="SUPFAM" id="SSF56112">
    <property type="entry name" value="Protein kinase-like (PK-like)"/>
    <property type="match status" value="1"/>
</dbReference>
<dbReference type="Pfam" id="PF07714">
    <property type="entry name" value="PK_Tyr_Ser-Thr"/>
    <property type="match status" value="1"/>
</dbReference>
<dbReference type="OrthoDB" id="4062651at2759"/>
<feature type="compositionally biased region" description="Polar residues" evidence="6">
    <location>
        <begin position="299"/>
        <end position="317"/>
    </location>
</feature>
<dbReference type="PROSITE" id="PS50011">
    <property type="entry name" value="PROTEIN_KINASE_DOM"/>
    <property type="match status" value="1"/>
</dbReference>
<reference evidence="10" key="1">
    <citation type="journal article" date="2014" name="Proc. Natl. Acad. Sci. U.S.A.">
        <title>Extensive sampling of basidiomycete genomes demonstrates inadequacy of the white-rot/brown-rot paradigm for wood decay fungi.</title>
        <authorList>
            <person name="Riley R."/>
            <person name="Salamov A.A."/>
            <person name="Brown D.W."/>
            <person name="Nagy L.G."/>
            <person name="Floudas D."/>
            <person name="Held B.W."/>
            <person name="Levasseur A."/>
            <person name="Lombard V."/>
            <person name="Morin E."/>
            <person name="Otillar R."/>
            <person name="Lindquist E.A."/>
            <person name="Sun H."/>
            <person name="LaButti K.M."/>
            <person name="Schmutz J."/>
            <person name="Jabbour D."/>
            <person name="Luo H."/>
            <person name="Baker S.E."/>
            <person name="Pisabarro A.G."/>
            <person name="Walton J.D."/>
            <person name="Blanchette R.A."/>
            <person name="Henrissat B."/>
            <person name="Martin F."/>
            <person name="Cullen D."/>
            <person name="Hibbett D.S."/>
            <person name="Grigoriev I.V."/>
        </authorList>
    </citation>
    <scope>NUCLEOTIDE SEQUENCE [LARGE SCALE GENOMIC DNA]</scope>
    <source>
        <strain evidence="10">MUCL 33604</strain>
    </source>
</reference>
<dbReference type="InterPro" id="IPR008266">
    <property type="entry name" value="Tyr_kinase_AS"/>
</dbReference>
<feature type="region of interest" description="Disordered" evidence="6">
    <location>
        <begin position="299"/>
        <end position="328"/>
    </location>
</feature>
<evidence type="ECO:0000256" key="5">
    <source>
        <dbReference type="PROSITE-ProRule" id="PRU00266"/>
    </source>
</evidence>
<evidence type="ECO:0000256" key="3">
    <source>
        <dbReference type="ARBA" id="ARBA00022777"/>
    </source>
</evidence>
<keyword evidence="5" id="KW-0694">RNA-binding</keyword>
<name>A0A067PU99_9AGAM</name>
<keyword evidence="1" id="KW-0808">Transferase</keyword>
<evidence type="ECO:0000256" key="6">
    <source>
        <dbReference type="SAM" id="MobiDB-lite"/>
    </source>
</evidence>
<dbReference type="InterPro" id="IPR014720">
    <property type="entry name" value="dsRBD_dom"/>
</dbReference>
<dbReference type="InterPro" id="IPR051681">
    <property type="entry name" value="Ser/Thr_Kinases-Pseudokinases"/>
</dbReference>
<dbReference type="CDD" id="cd00048">
    <property type="entry name" value="DSRM_SF"/>
    <property type="match status" value="1"/>
</dbReference>
<keyword evidence="10" id="KW-1185">Reference proteome</keyword>